<dbReference type="AlphaFoldDB" id="A0A841G6P1"/>
<dbReference type="EMBL" id="JACHGT010000025">
    <property type="protein sequence ID" value="MBB6039740.1"/>
    <property type="molecule type" value="Genomic_DNA"/>
</dbReference>
<keyword evidence="4" id="KW-1185">Reference proteome</keyword>
<dbReference type="RefSeq" id="WP_239122382.1">
    <property type="nucleotide sequence ID" value="NZ_BONT01000101.1"/>
</dbReference>
<proteinExistence type="predicted"/>
<keyword evidence="2" id="KW-0472">Membrane</keyword>
<accession>A0A841G6P1</accession>
<sequence length="158" mass="17956">MATIERRAWWRRRHRRILIGMLVLSFAELLGVIFLGPGFWIGFAVVFLVTLWYVRYLRLRALASSRDQRRALPSAEGPRHYLPRQAEGPLAESDPAWVEESDETDSRWPQEPGPVAYDDEDDEEDDEGDQGGPAPVEPPRRRGGGIRGRSYESPAANV</sequence>
<gene>
    <name evidence="3" type="ORF">HNR73_007638</name>
</gene>
<keyword evidence="2" id="KW-0812">Transmembrane</keyword>
<evidence type="ECO:0000256" key="1">
    <source>
        <dbReference type="SAM" id="MobiDB-lite"/>
    </source>
</evidence>
<protein>
    <submittedName>
        <fullName evidence="3">Uncharacterized protein</fullName>
    </submittedName>
</protein>
<feature type="transmembrane region" description="Helical" evidence="2">
    <location>
        <begin position="16"/>
        <end position="34"/>
    </location>
</feature>
<evidence type="ECO:0000313" key="4">
    <source>
        <dbReference type="Proteomes" id="UP000548476"/>
    </source>
</evidence>
<reference evidence="3 4" key="1">
    <citation type="submission" date="2020-08" db="EMBL/GenBank/DDBJ databases">
        <title>Genomic Encyclopedia of Type Strains, Phase IV (KMG-IV): sequencing the most valuable type-strain genomes for metagenomic binning, comparative biology and taxonomic classification.</title>
        <authorList>
            <person name="Goeker M."/>
        </authorList>
    </citation>
    <scope>NUCLEOTIDE SEQUENCE [LARGE SCALE GENOMIC DNA]</scope>
    <source>
        <strain evidence="3 4">YIM 65646</strain>
    </source>
</reference>
<organism evidence="3 4">
    <name type="scientific">Phytomonospora endophytica</name>
    <dbReference type="NCBI Taxonomy" id="714109"/>
    <lineage>
        <taxon>Bacteria</taxon>
        <taxon>Bacillati</taxon>
        <taxon>Actinomycetota</taxon>
        <taxon>Actinomycetes</taxon>
        <taxon>Micromonosporales</taxon>
        <taxon>Micromonosporaceae</taxon>
        <taxon>Phytomonospora</taxon>
    </lineage>
</organism>
<evidence type="ECO:0000313" key="3">
    <source>
        <dbReference type="EMBL" id="MBB6039740.1"/>
    </source>
</evidence>
<evidence type="ECO:0000256" key="2">
    <source>
        <dbReference type="SAM" id="Phobius"/>
    </source>
</evidence>
<feature type="region of interest" description="Disordered" evidence="1">
    <location>
        <begin position="65"/>
        <end position="158"/>
    </location>
</feature>
<feature type="compositionally biased region" description="Acidic residues" evidence="1">
    <location>
        <begin position="117"/>
        <end position="129"/>
    </location>
</feature>
<dbReference type="Proteomes" id="UP000548476">
    <property type="component" value="Unassembled WGS sequence"/>
</dbReference>
<comment type="caution">
    <text evidence="3">The sequence shown here is derived from an EMBL/GenBank/DDBJ whole genome shotgun (WGS) entry which is preliminary data.</text>
</comment>
<keyword evidence="2" id="KW-1133">Transmembrane helix</keyword>
<name>A0A841G6P1_9ACTN</name>
<feature type="transmembrane region" description="Helical" evidence="2">
    <location>
        <begin position="40"/>
        <end position="57"/>
    </location>
</feature>